<dbReference type="GO" id="GO:0006351">
    <property type="term" value="P:DNA-templated transcription"/>
    <property type="evidence" value="ECO:0007669"/>
    <property type="project" value="InterPro"/>
</dbReference>
<evidence type="ECO:0000256" key="6">
    <source>
        <dbReference type="ARBA" id="ARBA00023242"/>
    </source>
</evidence>
<evidence type="ECO:0000313" key="10">
    <source>
        <dbReference type="Proteomes" id="UP000053328"/>
    </source>
</evidence>
<evidence type="ECO:0000313" key="9">
    <source>
        <dbReference type="EMBL" id="KIW19412.1"/>
    </source>
</evidence>
<accession>A0A0D2A3E2</accession>
<evidence type="ECO:0000259" key="8">
    <source>
        <dbReference type="Pfam" id="PF04082"/>
    </source>
</evidence>
<organism evidence="9 10">
    <name type="scientific">Exophiala spinifera</name>
    <dbReference type="NCBI Taxonomy" id="91928"/>
    <lineage>
        <taxon>Eukaryota</taxon>
        <taxon>Fungi</taxon>
        <taxon>Dikarya</taxon>
        <taxon>Ascomycota</taxon>
        <taxon>Pezizomycotina</taxon>
        <taxon>Eurotiomycetes</taxon>
        <taxon>Chaetothyriomycetidae</taxon>
        <taxon>Chaetothyriales</taxon>
        <taxon>Herpotrichiellaceae</taxon>
        <taxon>Exophiala</taxon>
    </lineage>
</organism>
<dbReference type="EMBL" id="KN847493">
    <property type="protein sequence ID" value="KIW19412.1"/>
    <property type="molecule type" value="Genomic_DNA"/>
</dbReference>
<dbReference type="GO" id="GO:0005634">
    <property type="term" value="C:nucleus"/>
    <property type="evidence" value="ECO:0007669"/>
    <property type="project" value="UniProtKB-SubCell"/>
</dbReference>
<keyword evidence="2" id="KW-0479">Metal-binding</keyword>
<keyword evidence="6" id="KW-0539">Nucleus</keyword>
<evidence type="ECO:0000256" key="3">
    <source>
        <dbReference type="ARBA" id="ARBA00022737"/>
    </source>
</evidence>
<dbReference type="GeneID" id="27330790"/>
<dbReference type="CDD" id="cd12148">
    <property type="entry name" value="fungal_TF_MHR"/>
    <property type="match status" value="1"/>
</dbReference>
<dbReference type="PANTHER" id="PTHR40626:SF11">
    <property type="entry name" value="ZINC FINGER PROTEIN YPR022C"/>
    <property type="match status" value="1"/>
</dbReference>
<evidence type="ECO:0000256" key="2">
    <source>
        <dbReference type="ARBA" id="ARBA00022723"/>
    </source>
</evidence>
<dbReference type="GO" id="GO:0000978">
    <property type="term" value="F:RNA polymerase II cis-regulatory region sequence-specific DNA binding"/>
    <property type="evidence" value="ECO:0007669"/>
    <property type="project" value="InterPro"/>
</dbReference>
<feature type="region of interest" description="Disordered" evidence="7">
    <location>
        <begin position="378"/>
        <end position="407"/>
    </location>
</feature>
<dbReference type="RefSeq" id="XP_016239628.1">
    <property type="nucleotide sequence ID" value="XM_016378058.1"/>
</dbReference>
<proteinExistence type="predicted"/>
<keyword evidence="10" id="KW-1185">Reference proteome</keyword>
<dbReference type="AlphaFoldDB" id="A0A0D2A3E2"/>
<name>A0A0D2A3E2_9EURO</name>
<feature type="domain" description="Xylanolytic transcriptional activator regulatory" evidence="8">
    <location>
        <begin position="179"/>
        <end position="378"/>
    </location>
</feature>
<dbReference type="Proteomes" id="UP000053328">
    <property type="component" value="Unassembled WGS sequence"/>
</dbReference>
<dbReference type="STRING" id="91928.A0A0D2A3E2"/>
<dbReference type="GO" id="GO:0000981">
    <property type="term" value="F:DNA-binding transcription factor activity, RNA polymerase II-specific"/>
    <property type="evidence" value="ECO:0007669"/>
    <property type="project" value="InterPro"/>
</dbReference>
<protein>
    <recommendedName>
        <fullName evidence="8">Xylanolytic transcriptional activator regulatory domain-containing protein</fullName>
    </recommendedName>
</protein>
<keyword evidence="3" id="KW-0677">Repeat</keyword>
<dbReference type="InterPro" id="IPR051059">
    <property type="entry name" value="VerF-like"/>
</dbReference>
<evidence type="ECO:0000256" key="5">
    <source>
        <dbReference type="ARBA" id="ARBA00022833"/>
    </source>
</evidence>
<dbReference type="GO" id="GO:0000785">
    <property type="term" value="C:chromatin"/>
    <property type="evidence" value="ECO:0007669"/>
    <property type="project" value="TreeGrafter"/>
</dbReference>
<comment type="subcellular location">
    <subcellularLocation>
        <location evidence="1">Nucleus</location>
    </subcellularLocation>
</comment>
<dbReference type="InterPro" id="IPR007219">
    <property type="entry name" value="XnlR_reg_dom"/>
</dbReference>
<dbReference type="GO" id="GO:0008270">
    <property type="term" value="F:zinc ion binding"/>
    <property type="evidence" value="ECO:0007669"/>
    <property type="project" value="UniProtKB-KW"/>
</dbReference>
<sequence length="645" mass="71941">MASTPSPAFREFLAPSSRHGADLPTSGVGDNLWFTDSSLPDLNSLDLLSDTNMNWNTLPTLSRTPVSLASPKFDLHAINSAIMEAAPTSFHIGESLLNLENPELRSTDSPKPYSLREQVIRRQWFTYLESDNSQSLHRDKVSEHTQVDARFRDDLSQRLQFQTPYEPLPSTDFLNLCVQTYFNRFNPIFPIVHGATFKPSATSSLLLLAMCAVGSSFLACPQATRQGRSIFERLNKAILASWETVISRGLSDALSLIQASLIVQTFSMLSGTPANLLLAQSFHGTIITLARRSGVFLSERSETCNNDVHDQGLDISWRRWVQEEEQARVSAALFIHDAELSLLFNTEPSMRHVASKLPSISSNTEWMAPTAEEWRNAQRKSGGLHGVSGREQAEVSRQSHLPVTDRTRPDRTSFRIYCELEGIAASINTAKELDALSSTTFQLEQSLLQFHKSYLKQPITVARDPFCLGILWHSAFISLFADLNRLEMAAGRDGLERSQMHTAYAKSWSRSQEARRCALHGMMILQKAESMPIGAEPAIHVPRALYCAAMVWYCYTEFGWGEVEDTPRPLDDGPEFEMLGIDASSLLVEAHGFRTSRPSKLESLTLVSLIDLLRRMGHSEISDRMATLMISIIHGHPDGESTVPG</sequence>
<evidence type="ECO:0000256" key="4">
    <source>
        <dbReference type="ARBA" id="ARBA00022771"/>
    </source>
</evidence>
<keyword evidence="4" id="KW-0863">Zinc-finger</keyword>
<dbReference type="Pfam" id="PF04082">
    <property type="entry name" value="Fungal_trans"/>
    <property type="match status" value="1"/>
</dbReference>
<dbReference type="OrthoDB" id="10018191at2759"/>
<dbReference type="PANTHER" id="PTHR40626">
    <property type="entry name" value="MIP31509P"/>
    <property type="match status" value="1"/>
</dbReference>
<gene>
    <name evidence="9" type="ORF">PV08_03707</name>
</gene>
<evidence type="ECO:0000256" key="1">
    <source>
        <dbReference type="ARBA" id="ARBA00004123"/>
    </source>
</evidence>
<keyword evidence="5" id="KW-0862">Zinc</keyword>
<reference evidence="9 10" key="1">
    <citation type="submission" date="2015-01" db="EMBL/GenBank/DDBJ databases">
        <title>The Genome Sequence of Exophiala spinifera CBS89968.</title>
        <authorList>
            <consortium name="The Broad Institute Genomics Platform"/>
            <person name="Cuomo C."/>
            <person name="de Hoog S."/>
            <person name="Gorbushina A."/>
            <person name="Stielow B."/>
            <person name="Teixiera M."/>
            <person name="Abouelleil A."/>
            <person name="Chapman S.B."/>
            <person name="Priest M."/>
            <person name="Young S.K."/>
            <person name="Wortman J."/>
            <person name="Nusbaum C."/>
            <person name="Birren B."/>
        </authorList>
    </citation>
    <scope>NUCLEOTIDE SEQUENCE [LARGE SCALE GENOMIC DNA]</scope>
    <source>
        <strain evidence="9 10">CBS 89968</strain>
    </source>
</reference>
<evidence type="ECO:0000256" key="7">
    <source>
        <dbReference type="SAM" id="MobiDB-lite"/>
    </source>
</evidence>
<dbReference type="HOGENOM" id="CLU_009001_1_1_1"/>
<dbReference type="VEuPathDB" id="FungiDB:PV08_03707"/>